<organism evidence="2 3">
    <name type="scientific">Segatella buccae</name>
    <dbReference type="NCBI Taxonomy" id="28126"/>
    <lineage>
        <taxon>Bacteria</taxon>
        <taxon>Pseudomonadati</taxon>
        <taxon>Bacteroidota</taxon>
        <taxon>Bacteroidia</taxon>
        <taxon>Bacteroidales</taxon>
        <taxon>Prevotellaceae</taxon>
        <taxon>Segatella</taxon>
    </lineage>
</organism>
<gene>
    <name evidence="2" type="ORF">NCTC13063_01221</name>
</gene>
<feature type="region of interest" description="Disordered" evidence="1">
    <location>
        <begin position="27"/>
        <end position="47"/>
    </location>
</feature>
<evidence type="ECO:0000313" key="3">
    <source>
        <dbReference type="Proteomes" id="UP000255283"/>
    </source>
</evidence>
<proteinExistence type="predicted"/>
<evidence type="ECO:0000313" key="2">
    <source>
        <dbReference type="EMBL" id="SUB79944.1"/>
    </source>
</evidence>
<feature type="compositionally biased region" description="Polar residues" evidence="1">
    <location>
        <begin position="35"/>
        <end position="47"/>
    </location>
</feature>
<comment type="caution">
    <text evidence="2">The sequence shown here is derived from an EMBL/GenBank/DDBJ whole genome shotgun (WGS) entry which is preliminary data.</text>
</comment>
<evidence type="ECO:0000256" key="1">
    <source>
        <dbReference type="SAM" id="MobiDB-lite"/>
    </source>
</evidence>
<protein>
    <submittedName>
        <fullName evidence="2">Uncharacterized protein</fullName>
    </submittedName>
</protein>
<reference evidence="2 3" key="1">
    <citation type="submission" date="2018-06" db="EMBL/GenBank/DDBJ databases">
        <authorList>
            <consortium name="Pathogen Informatics"/>
            <person name="Doyle S."/>
        </authorList>
    </citation>
    <scope>NUCLEOTIDE SEQUENCE [LARGE SCALE GENOMIC DNA]</scope>
    <source>
        <strain evidence="2 3">NCTC13063</strain>
    </source>
</reference>
<dbReference type="Proteomes" id="UP000255283">
    <property type="component" value="Unassembled WGS sequence"/>
</dbReference>
<sequence>MKVFALLDIKITSKSIVPCFSRNKMSKQTKKDTRTATLTSSKGHTQLAIQAHPQPCGAPFTSQFGLRKHLCRQHPRKRGTHAYSPCHSKDTMENGRMQIRCDII</sequence>
<dbReference type="AlphaFoldDB" id="A0AAQ1UIW1"/>
<accession>A0AAQ1UIW1</accession>
<name>A0AAQ1UIW1_9BACT</name>
<dbReference type="EMBL" id="UGTJ01000001">
    <property type="protein sequence ID" value="SUB79944.1"/>
    <property type="molecule type" value="Genomic_DNA"/>
</dbReference>